<accession>A0A7C9W4A6</accession>
<dbReference type="Gene3D" id="3.50.50.60">
    <property type="entry name" value="FAD/NAD(P)-binding domain"/>
    <property type="match status" value="1"/>
</dbReference>
<name>A0A7C9W4A6_9PSEU</name>
<reference evidence="5 6" key="1">
    <citation type="submission" date="2020-03" db="EMBL/GenBank/DDBJ databases">
        <title>Isolation and identification of active actinomycetes.</title>
        <authorList>
            <person name="Sun X."/>
        </authorList>
    </citation>
    <scope>NUCLEOTIDE SEQUENCE [LARGE SCALE GENOMIC DNA]</scope>
    <source>
        <strain evidence="5 6">NEAU-D13</strain>
    </source>
</reference>
<dbReference type="RefSeq" id="WP_166051265.1">
    <property type="nucleotide sequence ID" value="NZ_JAAMPJ010000009.1"/>
</dbReference>
<dbReference type="GO" id="GO:0016709">
    <property type="term" value="F:oxidoreductase activity, acting on paired donors, with incorporation or reduction of molecular oxygen, NAD(P)H as one donor, and incorporation of one atom of oxygen"/>
    <property type="evidence" value="ECO:0007669"/>
    <property type="project" value="UniProtKB-ARBA"/>
</dbReference>
<organism evidence="5 6">
    <name type="scientific">Lentzea alba</name>
    <dbReference type="NCBI Taxonomy" id="2714351"/>
    <lineage>
        <taxon>Bacteria</taxon>
        <taxon>Bacillati</taxon>
        <taxon>Actinomycetota</taxon>
        <taxon>Actinomycetes</taxon>
        <taxon>Pseudonocardiales</taxon>
        <taxon>Pseudonocardiaceae</taxon>
        <taxon>Lentzea</taxon>
    </lineage>
</organism>
<sequence>MSTVLVVGAGPTGLTLAAELAGAGIRVLVLDKREERMPWSRAFGLMPRTMEMLDLRGQVEPFLDAGLPCSLPPVGDGKSHLDYSRLDTPFPYILILPQQRSEELLESWAVKAGADIRRGVEVTCVRQYPDHVEADLSDGSVERADFAVGCDGVHSVVRASAGIPFTGREYAQSLVIADVRLRRPPESDVWARIAPRGMVAIYPFGDGTSRLIVLDRERMAVPISTPVSVEELDESCLGITGREFGAHSPVWTSRFRSSQKHAQRYRSGRLLLAGDAAHTHIPSGGQGLQVGVQDALNLAWKLIAELEGWAPPGLLDTYDEERMPVAVDTLRKTDLAFRFETANSPAARLGRRLVNTAMSSKSLQVNVMREFAGLTLKYPRLRGDHRLVGRRIPDAPLHGGVPRGTRLYELFRDRRFVLLDQTIDGAVARDRGSARLTAVHSKAQGRPDWPELVLVRPDGYVAWAGDVAGKSSLDMRIRQWCG</sequence>
<dbReference type="GO" id="GO:0071949">
    <property type="term" value="F:FAD binding"/>
    <property type="evidence" value="ECO:0007669"/>
    <property type="project" value="InterPro"/>
</dbReference>
<dbReference type="Gene3D" id="3.30.70.2450">
    <property type="match status" value="1"/>
</dbReference>
<evidence type="ECO:0000259" key="4">
    <source>
        <dbReference type="Pfam" id="PF01494"/>
    </source>
</evidence>
<dbReference type="Gene3D" id="3.40.30.120">
    <property type="match status" value="1"/>
</dbReference>
<dbReference type="EMBL" id="JAAMPJ010000009">
    <property type="protein sequence ID" value="NGY63140.1"/>
    <property type="molecule type" value="Genomic_DNA"/>
</dbReference>
<dbReference type="Pfam" id="PF01494">
    <property type="entry name" value="FAD_binding_3"/>
    <property type="match status" value="1"/>
</dbReference>
<dbReference type="PANTHER" id="PTHR43004">
    <property type="entry name" value="TRK SYSTEM POTASSIUM UPTAKE PROTEIN"/>
    <property type="match status" value="1"/>
</dbReference>
<dbReference type="InterPro" id="IPR036188">
    <property type="entry name" value="FAD/NAD-bd_sf"/>
</dbReference>
<dbReference type="AlphaFoldDB" id="A0A7C9W4A6"/>
<comment type="cofactor">
    <cofactor evidence="1">
        <name>FAD</name>
        <dbReference type="ChEBI" id="CHEBI:57692"/>
    </cofactor>
</comment>
<feature type="domain" description="FAD-binding" evidence="4">
    <location>
        <begin position="3"/>
        <end position="332"/>
    </location>
</feature>
<evidence type="ECO:0000313" key="6">
    <source>
        <dbReference type="Proteomes" id="UP000481360"/>
    </source>
</evidence>
<dbReference type="Pfam" id="PF21274">
    <property type="entry name" value="Rng_hyd_C"/>
    <property type="match status" value="1"/>
</dbReference>
<keyword evidence="3" id="KW-0274">FAD</keyword>
<evidence type="ECO:0000256" key="2">
    <source>
        <dbReference type="ARBA" id="ARBA00022630"/>
    </source>
</evidence>
<protein>
    <submittedName>
        <fullName evidence="5">NAD(P)-binding protein</fullName>
    </submittedName>
</protein>
<keyword evidence="2" id="KW-0285">Flavoprotein</keyword>
<dbReference type="Proteomes" id="UP000481360">
    <property type="component" value="Unassembled WGS sequence"/>
</dbReference>
<keyword evidence="6" id="KW-1185">Reference proteome</keyword>
<dbReference type="SUPFAM" id="SSF51905">
    <property type="entry name" value="FAD/NAD(P)-binding domain"/>
    <property type="match status" value="1"/>
</dbReference>
<evidence type="ECO:0000313" key="5">
    <source>
        <dbReference type="EMBL" id="NGY63140.1"/>
    </source>
</evidence>
<dbReference type="InterPro" id="IPR002938">
    <property type="entry name" value="FAD-bd"/>
</dbReference>
<proteinExistence type="predicted"/>
<evidence type="ECO:0000256" key="3">
    <source>
        <dbReference type="ARBA" id="ARBA00022827"/>
    </source>
</evidence>
<dbReference type="InterPro" id="IPR050641">
    <property type="entry name" value="RIFMO-like"/>
</dbReference>
<dbReference type="PANTHER" id="PTHR43004:SF19">
    <property type="entry name" value="BINDING MONOOXYGENASE, PUTATIVE (JCVI)-RELATED"/>
    <property type="match status" value="1"/>
</dbReference>
<evidence type="ECO:0000256" key="1">
    <source>
        <dbReference type="ARBA" id="ARBA00001974"/>
    </source>
</evidence>
<dbReference type="PRINTS" id="PR00420">
    <property type="entry name" value="RNGMNOXGNASE"/>
</dbReference>
<comment type="caution">
    <text evidence="5">The sequence shown here is derived from an EMBL/GenBank/DDBJ whole genome shotgun (WGS) entry which is preliminary data.</text>
</comment>
<gene>
    <name evidence="5" type="ORF">G7043_29900</name>
</gene>